<evidence type="ECO:0000313" key="14">
    <source>
        <dbReference type="Proteomes" id="UP001237642"/>
    </source>
</evidence>
<dbReference type="Gene3D" id="3.30.1520.10">
    <property type="entry name" value="Phox-like domain"/>
    <property type="match status" value="1"/>
</dbReference>
<protein>
    <submittedName>
        <fullName evidence="13">PX domain-containing protein</fullName>
    </submittedName>
</protein>
<sequence length="657" mass="74372">MSYMFEGSNLSLYGYGFSDPTLYQSLSDPLFSYSSSIPTNTITNTTSPPQQQHRHDGTSPLPLGMDWSPPPLTWNGRDSVWPHDPRTGWSYCVTIPSWTIVPSSSDSNPAAYYRVQVAVQSPDGITTIRGVLRRFNNFLKLFSDLKNEFPKKKLPPAPARSLLRMKNKDYLEERRHALEDWMEKLLSDIDVSRTVHVALFLELEAAARSSFYAANQIDVNENVPADDVIPSDHITNSSNASLPNDDTSRHEHPKEHHAELNSCTLSNHAQTLSTGSVGSDLCSGRDSEISDSRAIKSNSDNILKFPGASKASKSMEADSDLHIPSEILVTLPQEERHAVNKVLVTMQQRLVAANMDREVLLAKLNQEGTVKERLTTKVKDLELELETTKQRGNENLHQVFSDEDKFTQVQWDADDFKRNFTELELKLKSKQDEKMLMEATKVSIIQQNEILQQELDLTREKLDISFKSHGELESKSKSDLKRLIKEVKSLRSCQLELKDEASRLMKEKLEGERDLEQEKQRCKYTNTNYAKLRHQCEVLQNRLKECSATLLIDEEDKLTIDTSSPSNAVDTFTTFDEQIGLLVAEAQLLLQDVEDNKAVDGISIGDAMLRTSDDELRLVLTNISKDNFRLRKLVTLFNVFSAYLTNLLTNTAEEEAV</sequence>
<keyword evidence="4" id="KW-0963">Cytoplasm</keyword>
<feature type="coiled-coil region" evidence="10">
    <location>
        <begin position="501"/>
        <end position="549"/>
    </location>
</feature>
<keyword evidence="7 10" id="KW-0175">Coiled coil</keyword>
<dbReference type="GO" id="GO:0035091">
    <property type="term" value="F:phosphatidylinositol binding"/>
    <property type="evidence" value="ECO:0007669"/>
    <property type="project" value="InterPro"/>
</dbReference>
<dbReference type="PANTHER" id="PTHR46856">
    <property type="entry name" value="PX DOMAIN-CONTAINING PROTEIN EREL1-RELATED"/>
    <property type="match status" value="1"/>
</dbReference>
<dbReference type="FunFam" id="3.30.1520.10:FF:000060">
    <property type="entry name" value="Phox (PX) domain-containing protein"/>
    <property type="match status" value="1"/>
</dbReference>
<feature type="domain" description="PX" evidence="12">
    <location>
        <begin position="91"/>
        <end position="208"/>
    </location>
</feature>
<dbReference type="InterPro" id="IPR036871">
    <property type="entry name" value="PX_dom_sf"/>
</dbReference>
<keyword evidence="8" id="KW-0472">Membrane</keyword>
<comment type="function">
    <text evidence="9">Acts as an effector of RABF2A and RABF2B. Involved in vacuolar transport of storage proteins. Regulates membrane trafficking to protein storage vacuoles (PSVs). Binds specifically to phosphatidylinositol 3-monophosphate (PtdIns3P).</text>
</comment>
<evidence type="ECO:0000256" key="7">
    <source>
        <dbReference type="ARBA" id="ARBA00023054"/>
    </source>
</evidence>
<feature type="coiled-coil region" evidence="10">
    <location>
        <begin position="371"/>
        <end position="433"/>
    </location>
</feature>
<dbReference type="PROSITE" id="PS50195">
    <property type="entry name" value="PX"/>
    <property type="match status" value="1"/>
</dbReference>
<comment type="caution">
    <text evidence="13">The sequence shown here is derived from an EMBL/GenBank/DDBJ whole genome shotgun (WGS) entry which is preliminary data.</text>
</comment>
<evidence type="ECO:0000256" key="5">
    <source>
        <dbReference type="ARBA" id="ARBA00022753"/>
    </source>
</evidence>
<feature type="compositionally biased region" description="Low complexity" evidence="11">
    <location>
        <begin position="41"/>
        <end position="51"/>
    </location>
</feature>
<feature type="compositionally biased region" description="Basic and acidic residues" evidence="11">
    <location>
        <begin position="246"/>
        <end position="259"/>
    </location>
</feature>
<proteinExistence type="predicted"/>
<dbReference type="Proteomes" id="UP001237642">
    <property type="component" value="Unassembled WGS sequence"/>
</dbReference>
<dbReference type="SMART" id="SM00312">
    <property type="entry name" value="PX"/>
    <property type="match status" value="1"/>
</dbReference>
<reference evidence="13" key="2">
    <citation type="submission" date="2023-05" db="EMBL/GenBank/DDBJ databases">
        <authorList>
            <person name="Schelkunov M.I."/>
        </authorList>
    </citation>
    <scope>NUCLEOTIDE SEQUENCE</scope>
    <source>
        <strain evidence="13">Hsosn_3</strain>
        <tissue evidence="13">Leaf</tissue>
    </source>
</reference>
<evidence type="ECO:0000256" key="2">
    <source>
        <dbReference type="ARBA" id="ARBA00004514"/>
    </source>
</evidence>
<dbReference type="SUPFAM" id="SSF64268">
    <property type="entry name" value="PX domain"/>
    <property type="match status" value="1"/>
</dbReference>
<evidence type="ECO:0000256" key="3">
    <source>
        <dbReference type="ARBA" id="ARBA00022448"/>
    </source>
</evidence>
<evidence type="ECO:0000259" key="12">
    <source>
        <dbReference type="PROSITE" id="PS50195"/>
    </source>
</evidence>
<gene>
    <name evidence="13" type="ORF">POM88_044578</name>
</gene>
<dbReference type="GO" id="GO:0010008">
    <property type="term" value="C:endosome membrane"/>
    <property type="evidence" value="ECO:0007669"/>
    <property type="project" value="UniProtKB-SubCell"/>
</dbReference>
<feature type="region of interest" description="Disordered" evidence="11">
    <location>
        <begin position="41"/>
        <end position="62"/>
    </location>
</feature>
<evidence type="ECO:0000256" key="9">
    <source>
        <dbReference type="ARBA" id="ARBA00055681"/>
    </source>
</evidence>
<organism evidence="13 14">
    <name type="scientific">Heracleum sosnowskyi</name>
    <dbReference type="NCBI Taxonomy" id="360622"/>
    <lineage>
        <taxon>Eukaryota</taxon>
        <taxon>Viridiplantae</taxon>
        <taxon>Streptophyta</taxon>
        <taxon>Embryophyta</taxon>
        <taxon>Tracheophyta</taxon>
        <taxon>Spermatophyta</taxon>
        <taxon>Magnoliopsida</taxon>
        <taxon>eudicotyledons</taxon>
        <taxon>Gunneridae</taxon>
        <taxon>Pentapetalae</taxon>
        <taxon>asterids</taxon>
        <taxon>campanulids</taxon>
        <taxon>Apiales</taxon>
        <taxon>Apiaceae</taxon>
        <taxon>Apioideae</taxon>
        <taxon>apioid superclade</taxon>
        <taxon>Tordylieae</taxon>
        <taxon>Tordyliinae</taxon>
        <taxon>Heracleum</taxon>
    </lineage>
</organism>
<evidence type="ECO:0000256" key="10">
    <source>
        <dbReference type="SAM" id="Coils"/>
    </source>
</evidence>
<evidence type="ECO:0000256" key="4">
    <source>
        <dbReference type="ARBA" id="ARBA00022490"/>
    </source>
</evidence>
<dbReference type="EMBL" id="JAUIZM010000010">
    <property type="protein sequence ID" value="KAK1360104.1"/>
    <property type="molecule type" value="Genomic_DNA"/>
</dbReference>
<dbReference type="PANTHER" id="PTHR46856:SF3">
    <property type="entry name" value="PX DOMAIN-CONTAINING PROTEIN EREX"/>
    <property type="match status" value="1"/>
</dbReference>
<dbReference type="GO" id="GO:0015031">
    <property type="term" value="P:protein transport"/>
    <property type="evidence" value="ECO:0007669"/>
    <property type="project" value="UniProtKB-KW"/>
</dbReference>
<dbReference type="InterPro" id="IPR044588">
    <property type="entry name" value="EREX-like"/>
</dbReference>
<evidence type="ECO:0000256" key="11">
    <source>
        <dbReference type="SAM" id="MobiDB-lite"/>
    </source>
</evidence>
<evidence type="ECO:0000256" key="6">
    <source>
        <dbReference type="ARBA" id="ARBA00022927"/>
    </source>
</evidence>
<keyword evidence="6" id="KW-0653">Protein transport</keyword>
<dbReference type="Pfam" id="PF00787">
    <property type="entry name" value="PX"/>
    <property type="match status" value="1"/>
</dbReference>
<keyword evidence="5" id="KW-0967">Endosome</keyword>
<reference evidence="13" key="1">
    <citation type="submission" date="2023-02" db="EMBL/GenBank/DDBJ databases">
        <title>Genome of toxic invasive species Heracleum sosnowskyi carries increased number of genes despite the absence of recent whole-genome duplications.</title>
        <authorList>
            <person name="Schelkunov M."/>
            <person name="Shtratnikova V."/>
            <person name="Makarenko M."/>
            <person name="Klepikova A."/>
            <person name="Omelchenko D."/>
            <person name="Novikova G."/>
            <person name="Obukhova E."/>
            <person name="Bogdanov V."/>
            <person name="Penin A."/>
            <person name="Logacheva M."/>
        </authorList>
    </citation>
    <scope>NUCLEOTIDE SEQUENCE</scope>
    <source>
        <strain evidence="13">Hsosn_3</strain>
        <tissue evidence="13">Leaf</tissue>
    </source>
</reference>
<dbReference type="GO" id="GO:0005829">
    <property type="term" value="C:cytosol"/>
    <property type="evidence" value="ECO:0007669"/>
    <property type="project" value="UniProtKB-SubCell"/>
</dbReference>
<evidence type="ECO:0000256" key="1">
    <source>
        <dbReference type="ARBA" id="ARBA00004481"/>
    </source>
</evidence>
<name>A0AAD8H5N1_9APIA</name>
<keyword evidence="3" id="KW-0813">Transport</keyword>
<dbReference type="InterPro" id="IPR001683">
    <property type="entry name" value="PX_dom"/>
</dbReference>
<evidence type="ECO:0000256" key="8">
    <source>
        <dbReference type="ARBA" id="ARBA00023136"/>
    </source>
</evidence>
<feature type="region of interest" description="Disordered" evidence="11">
    <location>
        <begin position="224"/>
        <end position="263"/>
    </location>
</feature>
<keyword evidence="14" id="KW-1185">Reference proteome</keyword>
<comment type="subcellular location">
    <subcellularLocation>
        <location evidence="2">Cytoplasm</location>
        <location evidence="2">Cytosol</location>
    </subcellularLocation>
    <subcellularLocation>
        <location evidence="1">Endosome membrane</location>
        <topology evidence="1">Peripheral membrane protein</topology>
    </subcellularLocation>
</comment>
<feature type="compositionally biased region" description="Polar residues" evidence="11">
    <location>
        <begin position="233"/>
        <end position="245"/>
    </location>
</feature>
<accession>A0AAD8H5N1</accession>
<evidence type="ECO:0000313" key="13">
    <source>
        <dbReference type="EMBL" id="KAK1360104.1"/>
    </source>
</evidence>
<dbReference type="AlphaFoldDB" id="A0AAD8H5N1"/>